<sequence length="107" mass="11867">MDGTAIYRDERHETYYARIPFDQRDPVLTVLLSLVARTTDRDRLELAPLTDVVDPDALERFVAHWADSGTDDEPVARLSFTYEGCDVTISASGEIVVSPVDGVSPPE</sequence>
<dbReference type="AlphaFoldDB" id="M0BU61"/>
<organism evidence="2 3">
    <name type="scientific">Halovivax asiaticus JCM 14624</name>
    <dbReference type="NCBI Taxonomy" id="1227490"/>
    <lineage>
        <taxon>Archaea</taxon>
        <taxon>Methanobacteriati</taxon>
        <taxon>Methanobacteriota</taxon>
        <taxon>Stenosarchaea group</taxon>
        <taxon>Halobacteria</taxon>
        <taxon>Halobacteriales</taxon>
        <taxon>Natrialbaceae</taxon>
        <taxon>Halovivax</taxon>
    </lineage>
</organism>
<accession>M0BU61</accession>
<evidence type="ECO:0000313" key="2">
    <source>
        <dbReference type="EMBL" id="ELZ13652.1"/>
    </source>
</evidence>
<keyword evidence="3" id="KW-1185">Reference proteome</keyword>
<gene>
    <name evidence="2" type="ORF">C479_02366</name>
</gene>
<dbReference type="Pfam" id="PF18545">
    <property type="entry name" value="HalOD1"/>
    <property type="match status" value="1"/>
</dbReference>
<evidence type="ECO:0000259" key="1">
    <source>
        <dbReference type="Pfam" id="PF18545"/>
    </source>
</evidence>
<dbReference type="Proteomes" id="UP000011560">
    <property type="component" value="Unassembled WGS sequence"/>
</dbReference>
<feature type="domain" description="Halobacterial output" evidence="1">
    <location>
        <begin position="24"/>
        <end position="99"/>
    </location>
</feature>
<evidence type="ECO:0000313" key="3">
    <source>
        <dbReference type="Proteomes" id="UP000011560"/>
    </source>
</evidence>
<protein>
    <recommendedName>
        <fullName evidence="1">Halobacterial output domain-containing protein</fullName>
    </recommendedName>
</protein>
<name>M0BU61_9EURY</name>
<dbReference type="EMBL" id="AOIQ01000006">
    <property type="protein sequence ID" value="ELZ13652.1"/>
    <property type="molecule type" value="Genomic_DNA"/>
</dbReference>
<proteinExistence type="predicted"/>
<reference evidence="2 3" key="1">
    <citation type="journal article" date="2014" name="PLoS Genet.">
        <title>Phylogenetically driven sequencing of extremely halophilic archaea reveals strategies for static and dynamic osmo-response.</title>
        <authorList>
            <person name="Becker E.A."/>
            <person name="Seitzer P.M."/>
            <person name="Tritt A."/>
            <person name="Larsen D."/>
            <person name="Krusor M."/>
            <person name="Yao A.I."/>
            <person name="Wu D."/>
            <person name="Madern D."/>
            <person name="Eisen J.A."/>
            <person name="Darling A.E."/>
            <person name="Facciotti M.T."/>
        </authorList>
    </citation>
    <scope>NUCLEOTIDE SEQUENCE [LARGE SCALE GENOMIC DNA]</scope>
    <source>
        <strain evidence="2 3">JCM 14624</strain>
    </source>
</reference>
<comment type="caution">
    <text evidence="2">The sequence shown here is derived from an EMBL/GenBank/DDBJ whole genome shotgun (WGS) entry which is preliminary data.</text>
</comment>
<dbReference type="InterPro" id="IPR040624">
    <property type="entry name" value="HalOD1"/>
</dbReference>